<gene>
    <name evidence="1" type="ORF">Pint_06306</name>
</gene>
<dbReference type="EMBL" id="CM047738">
    <property type="protein sequence ID" value="KAJ0046324.1"/>
    <property type="molecule type" value="Genomic_DNA"/>
</dbReference>
<accession>A0ACC0Z7M9</accession>
<keyword evidence="2" id="KW-1185">Reference proteome</keyword>
<sequence length="285" mass="33295">MLSLSILNNKSNMSNPVFHNLKTQASFYFKEKIKTARLALTDVTPAELLTEEATSGNLWPPDTRTMGVISRAAFEVDDYWRIVEIVHQRFLKFDRKNWRASYNALILLEHLLTHGPKRMAEEFQSDEDVIKEMGKFQYIDEKGFNWGLSVRKLSERIIQLLESESLLKEERSRARKVTREIKGFGSFTQQRSSAIDESFRDSNVKTYGRCNSYYNDYINEDDKLGDLRQSFLNEERNEKTPEKPQKNSKLWVSTVGDNGYFKEENHPFFWEDELESTASLLSSTK</sequence>
<evidence type="ECO:0000313" key="2">
    <source>
        <dbReference type="Proteomes" id="UP001163603"/>
    </source>
</evidence>
<evidence type="ECO:0000313" key="1">
    <source>
        <dbReference type="EMBL" id="KAJ0046324.1"/>
    </source>
</evidence>
<protein>
    <submittedName>
        <fullName evidence="1">Uncharacterized protein</fullName>
    </submittedName>
</protein>
<reference evidence="2" key="1">
    <citation type="journal article" date="2023" name="G3 (Bethesda)">
        <title>Genome assembly and association tests identify interacting loci associated with vigor, precocity, and sex in interspecific pistachio rootstocks.</title>
        <authorList>
            <person name="Palmer W."/>
            <person name="Jacygrad E."/>
            <person name="Sagayaradj S."/>
            <person name="Cavanaugh K."/>
            <person name="Han R."/>
            <person name="Bertier L."/>
            <person name="Beede B."/>
            <person name="Kafkas S."/>
            <person name="Golino D."/>
            <person name="Preece J."/>
            <person name="Michelmore R."/>
        </authorList>
    </citation>
    <scope>NUCLEOTIDE SEQUENCE [LARGE SCALE GENOMIC DNA]</scope>
</reference>
<comment type="caution">
    <text evidence="1">The sequence shown here is derived from an EMBL/GenBank/DDBJ whole genome shotgun (WGS) entry which is preliminary data.</text>
</comment>
<organism evidence="1 2">
    <name type="scientific">Pistacia integerrima</name>
    <dbReference type="NCBI Taxonomy" id="434235"/>
    <lineage>
        <taxon>Eukaryota</taxon>
        <taxon>Viridiplantae</taxon>
        <taxon>Streptophyta</taxon>
        <taxon>Embryophyta</taxon>
        <taxon>Tracheophyta</taxon>
        <taxon>Spermatophyta</taxon>
        <taxon>Magnoliopsida</taxon>
        <taxon>eudicotyledons</taxon>
        <taxon>Gunneridae</taxon>
        <taxon>Pentapetalae</taxon>
        <taxon>rosids</taxon>
        <taxon>malvids</taxon>
        <taxon>Sapindales</taxon>
        <taxon>Anacardiaceae</taxon>
        <taxon>Pistacia</taxon>
    </lineage>
</organism>
<proteinExistence type="predicted"/>
<dbReference type="Proteomes" id="UP001163603">
    <property type="component" value="Chromosome 3"/>
</dbReference>
<name>A0ACC0Z7M9_9ROSI</name>